<dbReference type="HOGENOM" id="CLU_006033_3_0_10"/>
<dbReference type="Gene3D" id="3.40.225.10">
    <property type="entry name" value="Class II aldolase/adducin N-terminal domain"/>
    <property type="match status" value="1"/>
</dbReference>
<reference evidence="4 5" key="2">
    <citation type="journal article" date="2011" name="Stand. Genomic Sci.">
        <title>Complete genome sequence of Bacteroides helcogenes type strain (P 36-108).</title>
        <authorList>
            <person name="Pati A."/>
            <person name="Gronow S."/>
            <person name="Zeytun A."/>
            <person name="Lapidus A."/>
            <person name="Nolan M."/>
            <person name="Hammon N."/>
            <person name="Deshpande S."/>
            <person name="Cheng J.F."/>
            <person name="Tapia R."/>
            <person name="Han C."/>
            <person name="Goodwin L."/>
            <person name="Pitluck S."/>
            <person name="Liolios K."/>
            <person name="Pagani I."/>
            <person name="Ivanova N."/>
            <person name="Mavromatis K."/>
            <person name="Chen A."/>
            <person name="Palaniappan K."/>
            <person name="Land M."/>
            <person name="Hauser L."/>
            <person name="Chang Y.J."/>
            <person name="Jeffries C.D."/>
            <person name="Detter J.C."/>
            <person name="Brambilla E."/>
            <person name="Rohde M."/>
            <person name="Goker M."/>
            <person name="Woyke T."/>
            <person name="Bristow J."/>
            <person name="Eisen J.A."/>
            <person name="Markowitz V."/>
            <person name="Hugenholtz P."/>
            <person name="Kyrpides N.C."/>
            <person name="Klenk H.P."/>
            <person name="Lucas S."/>
        </authorList>
    </citation>
    <scope>NUCLEOTIDE SEQUENCE [LARGE SCALE GENOMIC DNA]</scope>
    <source>
        <strain evidence="5">ATCC 35417 / DSM 20613 / JCM 6297 / CCUG 15421 / P 36-108</strain>
    </source>
</reference>
<gene>
    <name evidence="4" type="ordered locus">Bache_2993</name>
</gene>
<keyword evidence="1" id="KW-0479">Metal-binding</keyword>
<organism evidence="4 5">
    <name type="scientific">Bacteroides helcogenes (strain ATCC 35417 / DSM 20613 / JCM 6297 / CCUG 15421 / P 36-108)</name>
    <dbReference type="NCBI Taxonomy" id="693979"/>
    <lineage>
        <taxon>Bacteria</taxon>
        <taxon>Pseudomonadati</taxon>
        <taxon>Bacteroidota</taxon>
        <taxon>Bacteroidia</taxon>
        <taxon>Bacteroidales</taxon>
        <taxon>Bacteroidaceae</taxon>
        <taxon>Bacteroides</taxon>
    </lineage>
</organism>
<dbReference type="PANTHER" id="PTHR22789:SF0">
    <property type="entry name" value="3-OXO-TETRONATE 4-PHOSPHATE DECARBOXYLASE-RELATED"/>
    <property type="match status" value="1"/>
</dbReference>
<dbReference type="Proteomes" id="UP000008630">
    <property type="component" value="Chromosome"/>
</dbReference>
<dbReference type="InterPro" id="IPR036409">
    <property type="entry name" value="Aldolase_II/adducin_N_sf"/>
</dbReference>
<keyword evidence="5" id="KW-1185">Reference proteome</keyword>
<protein>
    <submittedName>
        <fullName evidence="4">Class II aldolase/adducin family protein</fullName>
    </submittedName>
</protein>
<sequence length="210" mass="23121">MDLHIEEFLRQAHRVGDADLTVCSSGNISWRVGEDVLLSGTGSWVPSLPKEKVAVCKLATGEVLNGVKPSMESGFHMGVMRERPDVNVVLHFQSRYATAVACMKETPINFNVTAEIPCHVGREIPVIPYYRPGSPELAAAVIEAMKGHNSVLLLKHGQVVCGKDFDQAFERAMFFEMACRIIVLSGGDYTVLTSEEIDDLDTYILGKKTH</sequence>
<dbReference type="GO" id="GO:0046872">
    <property type="term" value="F:metal ion binding"/>
    <property type="evidence" value="ECO:0007669"/>
    <property type="project" value="UniProtKB-KW"/>
</dbReference>
<dbReference type="GO" id="GO:0005829">
    <property type="term" value="C:cytosol"/>
    <property type="evidence" value="ECO:0007669"/>
    <property type="project" value="TreeGrafter"/>
</dbReference>
<dbReference type="eggNOG" id="COG0235">
    <property type="taxonomic scope" value="Bacteria"/>
</dbReference>
<accession>E6SPU8</accession>
<feature type="domain" description="Class II aldolase/adducin N-terminal" evidence="3">
    <location>
        <begin position="6"/>
        <end position="183"/>
    </location>
</feature>
<keyword evidence="2" id="KW-0456">Lyase</keyword>
<dbReference type="GO" id="GO:0019323">
    <property type="term" value="P:pentose catabolic process"/>
    <property type="evidence" value="ECO:0007669"/>
    <property type="project" value="TreeGrafter"/>
</dbReference>
<evidence type="ECO:0000256" key="1">
    <source>
        <dbReference type="ARBA" id="ARBA00022723"/>
    </source>
</evidence>
<evidence type="ECO:0000259" key="3">
    <source>
        <dbReference type="SMART" id="SM01007"/>
    </source>
</evidence>
<dbReference type="SUPFAM" id="SSF53639">
    <property type="entry name" value="AraD/HMP-PK domain-like"/>
    <property type="match status" value="1"/>
</dbReference>
<dbReference type="Pfam" id="PF00596">
    <property type="entry name" value="Aldolase_II"/>
    <property type="match status" value="1"/>
</dbReference>
<reference key="1">
    <citation type="submission" date="2010-11" db="EMBL/GenBank/DDBJ databases">
        <title>The complete genome of Bacteroides helcogenes P 36-108.</title>
        <authorList>
            <consortium name="US DOE Joint Genome Institute (JGI-PGF)"/>
            <person name="Lucas S."/>
            <person name="Copeland A."/>
            <person name="Lapidus A."/>
            <person name="Bruce D."/>
            <person name="Goodwin L."/>
            <person name="Pitluck S."/>
            <person name="Kyrpides N."/>
            <person name="Mavromatis K."/>
            <person name="Ivanova N."/>
            <person name="Zeytun A."/>
            <person name="Brettin T."/>
            <person name="Detter J.C."/>
            <person name="Tapia R."/>
            <person name="Han C."/>
            <person name="Land M."/>
            <person name="Hauser L."/>
            <person name="Markowitz V."/>
            <person name="Cheng J.-F."/>
            <person name="Hugenholtz P."/>
            <person name="Woyke T."/>
            <person name="Wu D."/>
            <person name="Gronow S."/>
            <person name="Wellnitz S."/>
            <person name="Brambilla E."/>
            <person name="Klenk H.-P."/>
            <person name="Eisen J.A."/>
        </authorList>
    </citation>
    <scope>NUCLEOTIDE SEQUENCE</scope>
    <source>
        <strain>P 36-108</strain>
    </source>
</reference>
<evidence type="ECO:0000313" key="5">
    <source>
        <dbReference type="Proteomes" id="UP000008630"/>
    </source>
</evidence>
<dbReference type="AlphaFoldDB" id="E6SPU8"/>
<dbReference type="STRING" id="693979.Bache_2993"/>
<dbReference type="PANTHER" id="PTHR22789">
    <property type="entry name" value="FUCULOSE PHOSPHATE ALDOLASE"/>
    <property type="match status" value="1"/>
</dbReference>
<dbReference type="InterPro" id="IPR001303">
    <property type="entry name" value="Aldolase_II/adducin_N"/>
</dbReference>
<proteinExistence type="predicted"/>
<dbReference type="EMBL" id="CP002352">
    <property type="protein sequence ID" value="ADV44927.1"/>
    <property type="molecule type" value="Genomic_DNA"/>
</dbReference>
<evidence type="ECO:0000313" key="4">
    <source>
        <dbReference type="EMBL" id="ADV44927.1"/>
    </source>
</evidence>
<evidence type="ECO:0000256" key="2">
    <source>
        <dbReference type="ARBA" id="ARBA00023239"/>
    </source>
</evidence>
<dbReference type="SMART" id="SM01007">
    <property type="entry name" value="Aldolase_II"/>
    <property type="match status" value="1"/>
</dbReference>
<dbReference type="InterPro" id="IPR050197">
    <property type="entry name" value="Aldolase_class_II_sugar_metab"/>
</dbReference>
<dbReference type="KEGG" id="bhl:Bache_2993"/>
<dbReference type="GO" id="GO:0016832">
    <property type="term" value="F:aldehyde-lyase activity"/>
    <property type="evidence" value="ECO:0007669"/>
    <property type="project" value="TreeGrafter"/>
</dbReference>
<name>E6SPU8_BACT6</name>